<name>A0A427XK06_9TREE</name>
<reference evidence="1 2" key="1">
    <citation type="submission" date="2018-11" db="EMBL/GenBank/DDBJ databases">
        <title>Genome sequence of Apiotrichum porosum DSM 27194.</title>
        <authorList>
            <person name="Aliyu H."/>
            <person name="Gorte O."/>
            <person name="Ochsenreither K."/>
        </authorList>
    </citation>
    <scope>NUCLEOTIDE SEQUENCE [LARGE SCALE GENOMIC DNA]</scope>
    <source>
        <strain evidence="1 2">DSM 27194</strain>
    </source>
</reference>
<keyword evidence="2" id="KW-1185">Reference proteome</keyword>
<dbReference type="RefSeq" id="XP_028474234.1">
    <property type="nucleotide sequence ID" value="XM_028617771.1"/>
</dbReference>
<dbReference type="OrthoDB" id="2568682at2759"/>
<dbReference type="AlphaFoldDB" id="A0A427XK06"/>
<dbReference type="EMBL" id="RSCE01000011">
    <property type="protein sequence ID" value="RSH79087.1"/>
    <property type="molecule type" value="Genomic_DNA"/>
</dbReference>
<comment type="caution">
    <text evidence="1">The sequence shown here is derived from an EMBL/GenBank/DDBJ whole genome shotgun (WGS) entry which is preliminary data.</text>
</comment>
<evidence type="ECO:0000313" key="1">
    <source>
        <dbReference type="EMBL" id="RSH79087.1"/>
    </source>
</evidence>
<dbReference type="GeneID" id="39586562"/>
<evidence type="ECO:0000313" key="2">
    <source>
        <dbReference type="Proteomes" id="UP000279236"/>
    </source>
</evidence>
<dbReference type="Proteomes" id="UP000279236">
    <property type="component" value="Unassembled WGS sequence"/>
</dbReference>
<proteinExistence type="predicted"/>
<accession>A0A427XK06</accession>
<organism evidence="1 2">
    <name type="scientific">Apiotrichum porosum</name>
    <dbReference type="NCBI Taxonomy" id="105984"/>
    <lineage>
        <taxon>Eukaryota</taxon>
        <taxon>Fungi</taxon>
        <taxon>Dikarya</taxon>
        <taxon>Basidiomycota</taxon>
        <taxon>Agaricomycotina</taxon>
        <taxon>Tremellomycetes</taxon>
        <taxon>Trichosporonales</taxon>
        <taxon>Trichosporonaceae</taxon>
        <taxon>Apiotrichum</taxon>
    </lineage>
</organism>
<gene>
    <name evidence="1" type="ORF">EHS24_002019</name>
</gene>
<sequence length="132" mass="14972">MLDGEEGMQSWRAALDTIELARIYDDRFTLRKAPITMSQILYISAAYITLVLADLYDQPDRRDEHEQAQAALDRLVVYLSQLSESWNAAAASLAALDTLRQEYAVKQAESETFDLTLDELLNLFLQPSELVT</sequence>
<protein>
    <submittedName>
        <fullName evidence="1">Uncharacterized protein</fullName>
    </submittedName>
</protein>